<protein>
    <submittedName>
        <fullName evidence="4">Anti-sigma-D factor RsdA</fullName>
    </submittedName>
</protein>
<dbReference type="Proteomes" id="UP001206639">
    <property type="component" value="Unassembled WGS sequence"/>
</dbReference>
<feature type="region of interest" description="Disordered" evidence="1">
    <location>
        <begin position="332"/>
        <end position="352"/>
    </location>
</feature>
<sequence>MPDFGRWTGNGGDPSLNDINRTDRFLDSLAFAQPVYSTDSGEAELANLMAGWRDEVRTPPLKTPITPRDAVVALDRATATRRRTRSLALVGSTAAAVLCLGGFVSVVAGAGPGDTLYGLHTMLFGEDSPRNDSVMLASQQLAEVQQLIDEGQWDAAQNKLQTLTTTVATVNDVEQKQELVTQWQELTVKVEAKDAAATIPPNASAPEFPDVPVIVLDTPTTTAPSSDPTLSPSTPLPTPTPSTPLPTPSGPLPTPSTPLPSPSTPLPSPSTPLPTPTQPAPRPTPLPTPTQPAPRPTPLPTPTVAPPLPTATATVVPTREPVVIPTIVEPAPVQEEEPTPEAPPVIQAPAPQTAITTTVVVPEPDNEPRGQGRNDG</sequence>
<comment type="caution">
    <text evidence="4">The sequence shown here is derived from an EMBL/GenBank/DDBJ whole genome shotgun (WGS) entry which is preliminary data.</text>
</comment>
<dbReference type="Pfam" id="PF16751">
    <property type="entry name" value="RsdA_SigD_bd"/>
    <property type="match status" value="1"/>
</dbReference>
<proteinExistence type="predicted"/>
<organism evidence="4 5">
    <name type="scientific">Mycobacterium deserti</name>
    <dbReference type="NCBI Taxonomy" id="2978347"/>
    <lineage>
        <taxon>Bacteria</taxon>
        <taxon>Bacillati</taxon>
        <taxon>Actinomycetota</taxon>
        <taxon>Actinomycetes</taxon>
        <taxon>Mycobacteriales</taxon>
        <taxon>Mycobacteriaceae</taxon>
        <taxon>Mycobacterium</taxon>
    </lineage>
</organism>
<keyword evidence="5" id="KW-1185">Reference proteome</keyword>
<evidence type="ECO:0000313" key="4">
    <source>
        <dbReference type="EMBL" id="MCT7658075.1"/>
    </source>
</evidence>
<evidence type="ECO:0000259" key="3">
    <source>
        <dbReference type="Pfam" id="PF16751"/>
    </source>
</evidence>
<dbReference type="EMBL" id="JAODWD010000002">
    <property type="protein sequence ID" value="MCT7658075.1"/>
    <property type="molecule type" value="Genomic_DNA"/>
</dbReference>
<reference evidence="5" key="1">
    <citation type="submission" date="2023-07" db="EMBL/GenBank/DDBJ databases">
        <authorList>
            <person name="Deng Y."/>
            <person name="Zhang Y.-Q."/>
        </authorList>
    </citation>
    <scope>NUCLEOTIDE SEQUENCE [LARGE SCALE GENOMIC DNA]</scope>
    <source>
        <strain evidence="5">CPCC 205710</strain>
    </source>
</reference>
<keyword evidence="2" id="KW-0812">Transmembrane</keyword>
<dbReference type="RefSeq" id="WP_260992160.1">
    <property type="nucleotide sequence ID" value="NZ_JAODWD010000002.1"/>
</dbReference>
<dbReference type="PRINTS" id="PR01217">
    <property type="entry name" value="PRICHEXTENSN"/>
</dbReference>
<feature type="domain" description="Anti-sigma-D factor RsdA sigma factor binding region" evidence="3">
    <location>
        <begin position="15"/>
        <end position="60"/>
    </location>
</feature>
<keyword evidence="2" id="KW-0472">Membrane</keyword>
<feature type="region of interest" description="Disordered" evidence="1">
    <location>
        <begin position="217"/>
        <end position="317"/>
    </location>
</feature>
<evidence type="ECO:0000256" key="1">
    <source>
        <dbReference type="SAM" id="MobiDB-lite"/>
    </source>
</evidence>
<dbReference type="Gene3D" id="6.10.250.1300">
    <property type="match status" value="1"/>
</dbReference>
<evidence type="ECO:0000313" key="5">
    <source>
        <dbReference type="Proteomes" id="UP001206639"/>
    </source>
</evidence>
<evidence type="ECO:0000256" key="2">
    <source>
        <dbReference type="SAM" id="Phobius"/>
    </source>
</evidence>
<feature type="compositionally biased region" description="Pro residues" evidence="1">
    <location>
        <begin position="234"/>
        <end position="309"/>
    </location>
</feature>
<feature type="transmembrane region" description="Helical" evidence="2">
    <location>
        <begin position="86"/>
        <end position="110"/>
    </location>
</feature>
<feature type="compositionally biased region" description="Basic and acidic residues" evidence="1">
    <location>
        <begin position="366"/>
        <end position="376"/>
    </location>
</feature>
<dbReference type="InterPro" id="IPR031928">
    <property type="entry name" value="RsdA_SigD-bd"/>
</dbReference>
<accession>A0ABT2M9G9</accession>
<name>A0ABT2M9G9_9MYCO</name>
<keyword evidence="2" id="KW-1133">Transmembrane helix</keyword>
<feature type="region of interest" description="Disordered" evidence="1">
    <location>
        <begin position="357"/>
        <end position="376"/>
    </location>
</feature>
<feature type="compositionally biased region" description="Low complexity" evidence="1">
    <location>
        <begin position="217"/>
        <end position="233"/>
    </location>
</feature>
<gene>
    <name evidence="4" type="ORF">N4S67_06540</name>
</gene>